<dbReference type="InterPro" id="IPR014169">
    <property type="entry name" value="Pal_lipo_C"/>
</dbReference>
<dbReference type="InterPro" id="IPR006665">
    <property type="entry name" value="OmpA-like"/>
</dbReference>
<dbReference type="InterPro" id="IPR036737">
    <property type="entry name" value="OmpA-like_sf"/>
</dbReference>
<evidence type="ECO:0000313" key="8">
    <source>
        <dbReference type="EMBL" id="MEN3067530.1"/>
    </source>
</evidence>
<keyword evidence="8" id="KW-0449">Lipoprotein</keyword>
<comment type="caution">
    <text evidence="8">The sequence shown here is derived from an EMBL/GenBank/DDBJ whole genome shotgun (WGS) entry which is preliminary data.</text>
</comment>
<dbReference type="PANTHER" id="PTHR30329:SF21">
    <property type="entry name" value="LIPOPROTEIN YIAD-RELATED"/>
    <property type="match status" value="1"/>
</dbReference>
<feature type="domain" description="OmpA-like" evidence="7">
    <location>
        <begin position="18"/>
        <end position="135"/>
    </location>
</feature>
<keyword evidence="5" id="KW-0131">Cell cycle</keyword>
<organism evidence="8 9">
    <name type="scientific">Uliginosibacterium sediminicola</name>
    <dbReference type="NCBI Taxonomy" id="2024550"/>
    <lineage>
        <taxon>Bacteria</taxon>
        <taxon>Pseudomonadati</taxon>
        <taxon>Pseudomonadota</taxon>
        <taxon>Betaproteobacteria</taxon>
        <taxon>Rhodocyclales</taxon>
        <taxon>Zoogloeaceae</taxon>
        <taxon>Uliginosibacterium</taxon>
    </lineage>
</organism>
<dbReference type="PANTHER" id="PTHR30329">
    <property type="entry name" value="STATOR ELEMENT OF FLAGELLAR MOTOR COMPLEX"/>
    <property type="match status" value="1"/>
</dbReference>
<evidence type="ECO:0000256" key="6">
    <source>
        <dbReference type="PROSITE-ProRule" id="PRU00473"/>
    </source>
</evidence>
<dbReference type="InterPro" id="IPR006664">
    <property type="entry name" value="OMP_bac"/>
</dbReference>
<keyword evidence="2" id="KW-0132">Cell division</keyword>
<keyword evidence="3 6" id="KW-0472">Membrane</keyword>
<comment type="subcellular location">
    <subcellularLocation>
        <location evidence="1">Cell outer membrane</location>
    </subcellularLocation>
</comment>
<dbReference type="InterPro" id="IPR050330">
    <property type="entry name" value="Bact_OuterMem_StrucFunc"/>
</dbReference>
<evidence type="ECO:0000256" key="1">
    <source>
        <dbReference type="ARBA" id="ARBA00004442"/>
    </source>
</evidence>
<dbReference type="PROSITE" id="PS01068">
    <property type="entry name" value="OMPA_1"/>
    <property type="match status" value="1"/>
</dbReference>
<dbReference type="EMBL" id="JBDIVE010000001">
    <property type="protein sequence ID" value="MEN3067530.1"/>
    <property type="molecule type" value="Genomic_DNA"/>
</dbReference>
<protein>
    <submittedName>
        <fullName evidence="8">Peptidoglycan-associated lipoprotein Pal</fullName>
    </submittedName>
</protein>
<accession>A0ABU9YUY4</accession>
<dbReference type="PROSITE" id="PS51123">
    <property type="entry name" value="OMPA_2"/>
    <property type="match status" value="1"/>
</dbReference>
<keyword evidence="4" id="KW-0998">Cell outer membrane</keyword>
<gene>
    <name evidence="8" type="primary">pal</name>
    <name evidence="8" type="ORF">ABDB84_03500</name>
</gene>
<dbReference type="Pfam" id="PF00691">
    <property type="entry name" value="OmpA"/>
    <property type="match status" value="1"/>
</dbReference>
<name>A0ABU9YUY4_9RHOO</name>
<dbReference type="PRINTS" id="PR01021">
    <property type="entry name" value="OMPADOMAIN"/>
</dbReference>
<proteinExistence type="predicted"/>
<evidence type="ECO:0000256" key="4">
    <source>
        <dbReference type="ARBA" id="ARBA00023237"/>
    </source>
</evidence>
<dbReference type="Proteomes" id="UP001410394">
    <property type="component" value="Unassembled WGS sequence"/>
</dbReference>
<evidence type="ECO:0000256" key="5">
    <source>
        <dbReference type="ARBA" id="ARBA00023306"/>
    </source>
</evidence>
<evidence type="ECO:0000313" key="9">
    <source>
        <dbReference type="Proteomes" id="UP001410394"/>
    </source>
</evidence>
<dbReference type="SUPFAM" id="SSF103088">
    <property type="entry name" value="OmpA-like"/>
    <property type="match status" value="1"/>
</dbReference>
<keyword evidence="9" id="KW-1185">Reference proteome</keyword>
<sequence>MKPVTPPKVNPYDWSQLKNPASLLSKREVFFDYDSFEVKLDYFPILEQHSKFLKANPTAKLLIQGNADERGSSEYNLALGQKRADAIKKSLSLLGVKDEQIESVSLGKEKPKATGHDEAAWAQNRRGDLLYKGEY</sequence>
<reference evidence="8 9" key="1">
    <citation type="journal article" date="2018" name="Int. J. Syst. Evol. Microbiol.">
        <title>Uliginosibacterium sediminicola sp. nov., isolated from freshwater sediment.</title>
        <authorList>
            <person name="Hwang W.M."/>
            <person name="Kim S.M."/>
            <person name="Kang K."/>
            <person name="Ahn T.Y."/>
        </authorList>
    </citation>
    <scope>NUCLEOTIDE SEQUENCE [LARGE SCALE GENOMIC DNA]</scope>
    <source>
        <strain evidence="8 9">M1-21</strain>
    </source>
</reference>
<evidence type="ECO:0000256" key="3">
    <source>
        <dbReference type="ARBA" id="ARBA00023136"/>
    </source>
</evidence>
<evidence type="ECO:0000256" key="2">
    <source>
        <dbReference type="ARBA" id="ARBA00022618"/>
    </source>
</evidence>
<dbReference type="NCBIfam" id="TIGR02802">
    <property type="entry name" value="Pal_lipo"/>
    <property type="match status" value="1"/>
</dbReference>
<dbReference type="Gene3D" id="3.30.1330.60">
    <property type="entry name" value="OmpA-like domain"/>
    <property type="match status" value="1"/>
</dbReference>
<evidence type="ECO:0000259" key="7">
    <source>
        <dbReference type="PROSITE" id="PS51123"/>
    </source>
</evidence>
<dbReference type="InterPro" id="IPR006690">
    <property type="entry name" value="OMPA-like_CS"/>
</dbReference>
<dbReference type="RefSeq" id="WP_345918295.1">
    <property type="nucleotide sequence ID" value="NZ_JBDIVE010000001.1"/>
</dbReference>
<dbReference type="CDD" id="cd07185">
    <property type="entry name" value="OmpA_C-like"/>
    <property type="match status" value="1"/>
</dbReference>